<gene>
    <name evidence="2" type="ORF">GGR44_002291</name>
</gene>
<evidence type="ECO:0000313" key="3">
    <source>
        <dbReference type="Proteomes" id="UP000552757"/>
    </source>
</evidence>
<dbReference type="Proteomes" id="UP000552757">
    <property type="component" value="Unassembled WGS sequence"/>
</dbReference>
<organism evidence="2 3">
    <name type="scientific">Sphingobium fontiphilum</name>
    <dbReference type="NCBI Taxonomy" id="944425"/>
    <lineage>
        <taxon>Bacteria</taxon>
        <taxon>Pseudomonadati</taxon>
        <taxon>Pseudomonadota</taxon>
        <taxon>Alphaproteobacteria</taxon>
        <taxon>Sphingomonadales</taxon>
        <taxon>Sphingomonadaceae</taxon>
        <taxon>Sphingobium</taxon>
    </lineage>
</organism>
<name>A0A7W6GPA7_9SPHN</name>
<feature type="transmembrane region" description="Helical" evidence="1">
    <location>
        <begin position="6"/>
        <end position="26"/>
    </location>
</feature>
<accession>A0A7W6GPA7</accession>
<keyword evidence="1" id="KW-0472">Membrane</keyword>
<proteinExistence type="predicted"/>
<dbReference type="EMBL" id="JACIEB010000005">
    <property type="protein sequence ID" value="MBB3982625.1"/>
    <property type="molecule type" value="Genomic_DNA"/>
</dbReference>
<keyword evidence="1" id="KW-0812">Transmembrane</keyword>
<sequence>MFADYYPAMVVISMGAFAATLLFVSIQDGLRKN</sequence>
<reference evidence="2 3" key="1">
    <citation type="submission" date="2020-08" db="EMBL/GenBank/DDBJ databases">
        <title>Genomic Encyclopedia of Type Strains, Phase IV (KMG-IV): sequencing the most valuable type-strain genomes for metagenomic binning, comparative biology and taxonomic classification.</title>
        <authorList>
            <person name="Goeker M."/>
        </authorList>
    </citation>
    <scope>NUCLEOTIDE SEQUENCE [LARGE SCALE GENOMIC DNA]</scope>
    <source>
        <strain evidence="2 3">DSM 29348</strain>
    </source>
</reference>
<protein>
    <submittedName>
        <fullName evidence="2">Uncharacterized protein</fullName>
    </submittedName>
</protein>
<evidence type="ECO:0000313" key="2">
    <source>
        <dbReference type="EMBL" id="MBB3982625.1"/>
    </source>
</evidence>
<comment type="caution">
    <text evidence="2">The sequence shown here is derived from an EMBL/GenBank/DDBJ whole genome shotgun (WGS) entry which is preliminary data.</text>
</comment>
<evidence type="ECO:0000256" key="1">
    <source>
        <dbReference type="SAM" id="Phobius"/>
    </source>
</evidence>
<keyword evidence="1" id="KW-1133">Transmembrane helix</keyword>
<dbReference type="AlphaFoldDB" id="A0A7W6GPA7"/>
<keyword evidence="3" id="KW-1185">Reference proteome</keyword>